<evidence type="ECO:0000256" key="3">
    <source>
        <dbReference type="PIRSR" id="PIRSR004848-1"/>
    </source>
</evidence>
<dbReference type="Proteomes" id="UP000229897">
    <property type="component" value="Chromosome"/>
</dbReference>
<name>A0A2D2DUX2_9BURK</name>
<dbReference type="SUPFAM" id="SSF51419">
    <property type="entry name" value="PLP-binding barrel"/>
    <property type="match status" value="1"/>
</dbReference>
<dbReference type="PANTHER" id="PTHR10146">
    <property type="entry name" value="PROLINE SYNTHETASE CO-TRANSCRIBED BACTERIAL HOMOLOG PROTEIN"/>
    <property type="match status" value="1"/>
</dbReference>
<reference evidence="6" key="1">
    <citation type="submission" date="2017-10" db="EMBL/GenBank/DDBJ databases">
        <title>Massilia psychrophilum sp. nov., a novel purple-pigmented bacterium isolated from Tianshan glacier, Xinjiang Municipality, China.</title>
        <authorList>
            <person name="Wang H."/>
        </authorList>
    </citation>
    <scope>NUCLEOTIDE SEQUENCE [LARGE SCALE GENOMIC DNA]</scope>
    <source>
        <strain evidence="6">B2</strain>
    </source>
</reference>
<protein>
    <recommendedName>
        <fullName evidence="2">Pyridoxal phosphate homeostasis protein</fullName>
        <shortName evidence="2">PLP homeostasis protein</shortName>
    </recommendedName>
</protein>
<dbReference type="InterPro" id="IPR029066">
    <property type="entry name" value="PLP-binding_barrel"/>
</dbReference>
<evidence type="ECO:0000256" key="1">
    <source>
        <dbReference type="ARBA" id="ARBA00022898"/>
    </source>
</evidence>
<dbReference type="KEGG" id="mass:CR152_07630"/>
<dbReference type="GO" id="GO:0030170">
    <property type="term" value="F:pyridoxal phosphate binding"/>
    <property type="evidence" value="ECO:0007669"/>
    <property type="project" value="UniProtKB-UniRule"/>
</dbReference>
<feature type="modified residue" description="N6-(pyridoxal phosphate)lysine" evidence="2 3">
    <location>
        <position position="36"/>
    </location>
</feature>
<dbReference type="AlphaFoldDB" id="A0A2D2DUX2"/>
<keyword evidence="1 2" id="KW-0663">Pyridoxal phosphate</keyword>
<comment type="function">
    <text evidence="2">Pyridoxal 5'-phosphate (PLP)-binding protein, which is involved in PLP homeostasis.</text>
</comment>
<feature type="domain" description="Alanine racemase N-terminal" evidence="5">
    <location>
        <begin position="8"/>
        <end position="230"/>
    </location>
</feature>
<dbReference type="Gene3D" id="3.20.20.10">
    <property type="entry name" value="Alanine racemase"/>
    <property type="match status" value="1"/>
</dbReference>
<proteinExistence type="inferred from homology"/>
<dbReference type="NCBIfam" id="TIGR00044">
    <property type="entry name" value="YggS family pyridoxal phosphate-dependent enzyme"/>
    <property type="match status" value="1"/>
</dbReference>
<evidence type="ECO:0000256" key="2">
    <source>
        <dbReference type="HAMAP-Rule" id="MF_02087"/>
    </source>
</evidence>
<sequence>MSTIVQNLQAVDASIVAAADAAGRSRNDVQLLAVSKTFPAEAVLEAAAAGQYAFGENYLQEALDKIAAVSHALPASPMEWHFIGPIQSNKTRPIAASFAWVHTVERLKIAQRLSEQRPPELGALNICLQVNISGEASKSGVTPEALPELARAVAQLPHLRLRGLMAIPEAQAQVDRQRAAFRQLRVLYDRLRADGLALDTLSMGMSADLGAAIAEGATIVRVGSAIFGSRQYE</sequence>
<dbReference type="HAMAP" id="MF_02087">
    <property type="entry name" value="PLP_homeostasis"/>
    <property type="match status" value="1"/>
</dbReference>
<dbReference type="PANTHER" id="PTHR10146:SF14">
    <property type="entry name" value="PYRIDOXAL PHOSPHATE HOMEOSTASIS PROTEIN"/>
    <property type="match status" value="1"/>
</dbReference>
<evidence type="ECO:0000313" key="6">
    <source>
        <dbReference type="EMBL" id="ATQ78770.1"/>
    </source>
</evidence>
<accession>A0A2D2DUX2</accession>
<dbReference type="InterPro" id="IPR001608">
    <property type="entry name" value="Ala_racemase_N"/>
</dbReference>
<dbReference type="PROSITE" id="PS01211">
    <property type="entry name" value="UPF0001"/>
    <property type="match status" value="1"/>
</dbReference>
<dbReference type="FunFam" id="3.20.20.10:FF:000018">
    <property type="entry name" value="Pyridoxal phosphate homeostasis protein"/>
    <property type="match status" value="1"/>
</dbReference>
<dbReference type="CDD" id="cd06824">
    <property type="entry name" value="PLPDE_III_Yggs_like"/>
    <property type="match status" value="1"/>
</dbReference>
<dbReference type="PIRSF" id="PIRSF004848">
    <property type="entry name" value="YBL036c_PLPDEIII"/>
    <property type="match status" value="1"/>
</dbReference>
<dbReference type="Pfam" id="PF01168">
    <property type="entry name" value="Ala_racemase_N"/>
    <property type="match status" value="1"/>
</dbReference>
<dbReference type="EMBL" id="CP024608">
    <property type="protein sequence ID" value="ATQ78770.1"/>
    <property type="molecule type" value="Genomic_DNA"/>
</dbReference>
<evidence type="ECO:0000313" key="7">
    <source>
        <dbReference type="Proteomes" id="UP000229897"/>
    </source>
</evidence>
<dbReference type="RefSeq" id="WP_099882084.1">
    <property type="nucleotide sequence ID" value="NZ_CP024608.1"/>
</dbReference>
<organism evidence="6 7">
    <name type="scientific">Massilia violaceinigra</name>
    <dbReference type="NCBI Taxonomy" id="2045208"/>
    <lineage>
        <taxon>Bacteria</taxon>
        <taxon>Pseudomonadati</taxon>
        <taxon>Pseudomonadota</taxon>
        <taxon>Betaproteobacteria</taxon>
        <taxon>Burkholderiales</taxon>
        <taxon>Oxalobacteraceae</taxon>
        <taxon>Telluria group</taxon>
        <taxon>Massilia</taxon>
    </lineage>
</organism>
<comment type="similarity">
    <text evidence="2 4">Belongs to the pyridoxal phosphate-binding protein YggS/PROSC family.</text>
</comment>
<keyword evidence="7" id="KW-1185">Reference proteome</keyword>
<comment type="cofactor">
    <cofactor evidence="3">
        <name>pyridoxal 5'-phosphate</name>
        <dbReference type="ChEBI" id="CHEBI:597326"/>
    </cofactor>
</comment>
<evidence type="ECO:0000259" key="5">
    <source>
        <dbReference type="Pfam" id="PF01168"/>
    </source>
</evidence>
<gene>
    <name evidence="6" type="ORF">CR152_07630</name>
</gene>
<dbReference type="OrthoDB" id="9804072at2"/>
<dbReference type="InterPro" id="IPR011078">
    <property type="entry name" value="PyrdxlP_homeostasis"/>
</dbReference>
<evidence type="ECO:0000256" key="4">
    <source>
        <dbReference type="RuleBase" id="RU004514"/>
    </source>
</evidence>